<dbReference type="GO" id="GO:0000150">
    <property type="term" value="F:DNA strand exchange activity"/>
    <property type="evidence" value="ECO:0007669"/>
    <property type="project" value="InterPro"/>
</dbReference>
<dbReference type="Proteomes" id="UP000029507">
    <property type="component" value="Chromosome"/>
</dbReference>
<dbReference type="Pfam" id="PF07508">
    <property type="entry name" value="Recombinase"/>
    <property type="match status" value="1"/>
</dbReference>
<dbReference type="InterPro" id="IPR025827">
    <property type="entry name" value="Zn_ribbon_recom_dom"/>
</dbReference>
<dbReference type="PANTHER" id="PTHR30461:SF23">
    <property type="entry name" value="DNA RECOMBINASE-RELATED"/>
    <property type="match status" value="1"/>
</dbReference>
<evidence type="ECO:0000313" key="4">
    <source>
        <dbReference type="EMBL" id="AIQ62562.1"/>
    </source>
</evidence>
<dbReference type="PANTHER" id="PTHR30461">
    <property type="entry name" value="DNA-INVERTASE FROM LAMBDOID PROPHAGE"/>
    <property type="match status" value="1"/>
</dbReference>
<dbReference type="AlphaFoldDB" id="A0A089LNW5"/>
<protein>
    <submittedName>
        <fullName evidence="4">Recombinase</fullName>
    </submittedName>
</protein>
<keyword evidence="1" id="KW-0175">Coiled coil</keyword>
<feature type="coiled-coil region" evidence="1">
    <location>
        <begin position="367"/>
        <end position="401"/>
    </location>
</feature>
<evidence type="ECO:0000313" key="5">
    <source>
        <dbReference type="Proteomes" id="UP000029507"/>
    </source>
</evidence>
<dbReference type="InterPro" id="IPR050639">
    <property type="entry name" value="SSR_resolvase"/>
</dbReference>
<organism evidence="4 5">
    <name type="scientific">Paenibacillus stellifer</name>
    <dbReference type="NCBI Taxonomy" id="169760"/>
    <lineage>
        <taxon>Bacteria</taxon>
        <taxon>Bacillati</taxon>
        <taxon>Bacillota</taxon>
        <taxon>Bacilli</taxon>
        <taxon>Bacillales</taxon>
        <taxon>Paenibacillaceae</taxon>
        <taxon>Paenibacillus</taxon>
    </lineage>
</organism>
<dbReference type="InterPro" id="IPR036162">
    <property type="entry name" value="Resolvase-like_N_sf"/>
</dbReference>
<feature type="domain" description="Resolvase/invertase-type recombinase catalytic" evidence="2">
    <location>
        <begin position="2"/>
        <end position="146"/>
    </location>
</feature>
<dbReference type="Pfam" id="PF00239">
    <property type="entry name" value="Resolvase"/>
    <property type="match status" value="1"/>
</dbReference>
<accession>A0A089LNW5</accession>
<evidence type="ECO:0000259" key="2">
    <source>
        <dbReference type="PROSITE" id="PS51736"/>
    </source>
</evidence>
<dbReference type="KEGG" id="pste:PSTEL_05065"/>
<evidence type="ECO:0000259" key="3">
    <source>
        <dbReference type="PROSITE" id="PS51737"/>
    </source>
</evidence>
<keyword evidence="5" id="KW-1185">Reference proteome</keyword>
<dbReference type="InterPro" id="IPR011109">
    <property type="entry name" value="DNA_bind_recombinase_dom"/>
</dbReference>
<dbReference type="GO" id="GO:0003677">
    <property type="term" value="F:DNA binding"/>
    <property type="evidence" value="ECO:0007669"/>
    <property type="project" value="InterPro"/>
</dbReference>
<dbReference type="Pfam" id="PF13408">
    <property type="entry name" value="Zn_ribbon_recom"/>
    <property type="match status" value="1"/>
</dbReference>
<dbReference type="RefSeq" id="WP_038693847.1">
    <property type="nucleotide sequence ID" value="NZ_CP009286.1"/>
</dbReference>
<dbReference type="Gene3D" id="3.90.1750.20">
    <property type="entry name" value="Putative Large Serine Recombinase, Chain B, Domain 2"/>
    <property type="match status" value="1"/>
</dbReference>
<dbReference type="SMART" id="SM00857">
    <property type="entry name" value="Resolvase"/>
    <property type="match status" value="1"/>
</dbReference>
<dbReference type="InterPro" id="IPR038109">
    <property type="entry name" value="DNA_bind_recomb_sf"/>
</dbReference>
<dbReference type="OrthoDB" id="9769353at2"/>
<dbReference type="CDD" id="cd00338">
    <property type="entry name" value="Ser_Recombinase"/>
    <property type="match status" value="1"/>
</dbReference>
<proteinExistence type="predicted"/>
<dbReference type="EMBL" id="CP009286">
    <property type="protein sequence ID" value="AIQ62562.1"/>
    <property type="molecule type" value="Genomic_DNA"/>
</dbReference>
<reference evidence="4 5" key="1">
    <citation type="submission" date="2014-08" db="EMBL/GenBank/DDBJ databases">
        <title>Comparative genomics of the Paenibacillus odorifer group.</title>
        <authorList>
            <person name="den Bakker H.C."/>
            <person name="Tsai Y.-C."/>
            <person name="Martin N."/>
            <person name="Korlach J."/>
            <person name="Wiedmann M."/>
        </authorList>
    </citation>
    <scope>NUCLEOTIDE SEQUENCE [LARGE SCALE GENOMIC DNA]</scope>
    <source>
        <strain evidence="4 5">DSM 14472</strain>
    </source>
</reference>
<dbReference type="InterPro" id="IPR006119">
    <property type="entry name" value="Resolv_N"/>
</dbReference>
<name>A0A089LNW5_9BACL</name>
<dbReference type="STRING" id="169760.PSTEL_05065"/>
<feature type="domain" description="Recombinase" evidence="3">
    <location>
        <begin position="154"/>
        <end position="286"/>
    </location>
</feature>
<dbReference type="Gene3D" id="3.40.50.1390">
    <property type="entry name" value="Resolvase, N-terminal catalytic domain"/>
    <property type="match status" value="1"/>
</dbReference>
<gene>
    <name evidence="4" type="ORF">PSTEL_05065</name>
</gene>
<sequence length="496" mass="56802">MRCAVYIRVSTDKDEQKLSLENQRSLFYQYLEDRGWDVFDFYVDVESGTTGKREHLQRLIQDAKARKFDVIVAKELSRLARNGALSYQIRDMATDNSVHIVTLDNAINTLERRNEMFGLYAWIYEQESQRTSTRIKAALSSKAKKGEFKGSVPPYGYRLNSGKLVIAEDETPNNVKRIFRMYLEGKGFDAIARTLTREGCPTPAQVIGKKNAGLYWHGTSIKKILTNPHYVGDLVQGRQTTVSVTSKVREEIPKDKQIITEDAHSAIITREDFEAVQQYMEARKQQKEKPKAKKHLFTNYLYCADCGKALWYVHYRKGYVCGNYYKHGKHVCSQHSVKEKELKGVILTDIRNMAETLNENEVMGRLEAKTLQARKKAEKQLLALQRRIEKLKEQKTGLIRLLASGTINETDYKAATESGNAELFNLQGQLKAFQSLQVGNSAGESIVRLKKELKQFMKLEELTFEMVHRLVDKIEVQADGSVNIHYKFTPTAFLTA</sequence>
<dbReference type="HOGENOM" id="CLU_010686_18_2_9"/>
<dbReference type="SUPFAM" id="SSF53041">
    <property type="entry name" value="Resolvase-like"/>
    <property type="match status" value="1"/>
</dbReference>
<evidence type="ECO:0000256" key="1">
    <source>
        <dbReference type="SAM" id="Coils"/>
    </source>
</evidence>
<dbReference type="PROSITE" id="PS51737">
    <property type="entry name" value="RECOMBINASE_DNA_BIND"/>
    <property type="match status" value="1"/>
</dbReference>
<dbReference type="PROSITE" id="PS51736">
    <property type="entry name" value="RECOMBINASES_3"/>
    <property type="match status" value="1"/>
</dbReference>